<comment type="caution">
    <text evidence="5">The sequence shown here is derived from an EMBL/GenBank/DDBJ whole genome shotgun (WGS) entry which is preliminary data.</text>
</comment>
<dbReference type="InterPro" id="IPR028082">
    <property type="entry name" value="Peripla_BP_I"/>
</dbReference>
<organism evidence="5 6">
    <name type="scientific">Streptomyces silvae</name>
    <dbReference type="NCBI Taxonomy" id="2803812"/>
    <lineage>
        <taxon>Bacteria</taxon>
        <taxon>Bacillati</taxon>
        <taxon>Actinomycetota</taxon>
        <taxon>Actinomycetes</taxon>
        <taxon>Kitasatosporales</taxon>
        <taxon>Streptomycetaceae</taxon>
        <taxon>Streptomyces</taxon>
    </lineage>
</organism>
<keyword evidence="1" id="KW-0805">Transcription regulation</keyword>
<keyword evidence="2" id="KW-0238">DNA-binding</keyword>
<evidence type="ECO:0000256" key="1">
    <source>
        <dbReference type="ARBA" id="ARBA00023015"/>
    </source>
</evidence>
<dbReference type="CDD" id="cd06267">
    <property type="entry name" value="PBP1_LacI_sugar_binding-like"/>
    <property type="match status" value="1"/>
</dbReference>
<name>A0ABU7ZX46_9ACTN</name>
<reference evidence="5 6" key="1">
    <citation type="submission" date="2023-04" db="EMBL/GenBank/DDBJ databases">
        <title>Genomic diversity of scab-causing Streptomyces spp. in the province of Quebec, Canada.</title>
        <authorList>
            <person name="Biessy A."/>
            <person name="Cadieux M."/>
            <person name="Ciotola M."/>
            <person name="Filion M."/>
        </authorList>
    </citation>
    <scope>NUCLEOTIDE SEQUENCE [LARGE SCALE GENOMIC DNA]</scope>
    <source>
        <strain evidence="5 6">B21-103</strain>
    </source>
</reference>
<dbReference type="EMBL" id="JARUMK010000001">
    <property type="protein sequence ID" value="MEH0558035.1"/>
    <property type="molecule type" value="Genomic_DNA"/>
</dbReference>
<feature type="domain" description="Transcriptional regulator LacI/GalR-like sensor" evidence="4">
    <location>
        <begin position="11"/>
        <end position="112"/>
    </location>
</feature>
<dbReference type="SUPFAM" id="SSF53822">
    <property type="entry name" value="Periplasmic binding protein-like I"/>
    <property type="match status" value="1"/>
</dbReference>
<dbReference type="PANTHER" id="PTHR30146:SF109">
    <property type="entry name" value="HTH-TYPE TRANSCRIPTIONAL REGULATOR GALS"/>
    <property type="match status" value="1"/>
</dbReference>
<evidence type="ECO:0000256" key="2">
    <source>
        <dbReference type="ARBA" id="ARBA00023125"/>
    </source>
</evidence>
<gene>
    <name evidence="5" type="ORF">QBA37_01955</name>
</gene>
<dbReference type="InterPro" id="IPR046335">
    <property type="entry name" value="LacI/GalR-like_sensor"/>
</dbReference>
<dbReference type="Gene3D" id="3.40.50.2300">
    <property type="match status" value="2"/>
</dbReference>
<evidence type="ECO:0000313" key="6">
    <source>
        <dbReference type="Proteomes" id="UP001382181"/>
    </source>
</evidence>
<dbReference type="Proteomes" id="UP001382181">
    <property type="component" value="Unassembled WGS sequence"/>
</dbReference>
<evidence type="ECO:0000259" key="4">
    <source>
        <dbReference type="Pfam" id="PF13377"/>
    </source>
</evidence>
<dbReference type="PANTHER" id="PTHR30146">
    <property type="entry name" value="LACI-RELATED TRANSCRIPTIONAL REPRESSOR"/>
    <property type="match status" value="1"/>
</dbReference>
<accession>A0ABU7ZX46</accession>
<keyword evidence="6" id="KW-1185">Reference proteome</keyword>
<evidence type="ECO:0000256" key="3">
    <source>
        <dbReference type="ARBA" id="ARBA00023163"/>
    </source>
</evidence>
<sequence>MADLHRAEGARALRELLRLPGPPDVVFCLSDELALGALRVAAEQGVRAPDDLALMGFDDIEDGRFAAPSLTTIAPDREQIAERAVRCLTERVFGRLEALPGRRIVVPHRVRGRGESTGAAPAPV</sequence>
<proteinExistence type="predicted"/>
<dbReference type="Pfam" id="PF13377">
    <property type="entry name" value="Peripla_BP_3"/>
    <property type="match status" value="1"/>
</dbReference>
<keyword evidence="3" id="KW-0804">Transcription</keyword>
<evidence type="ECO:0000313" key="5">
    <source>
        <dbReference type="EMBL" id="MEH0558035.1"/>
    </source>
</evidence>
<protein>
    <submittedName>
        <fullName evidence="5">Substrate-binding domain-containing protein</fullName>
    </submittedName>
</protein>